<protein>
    <submittedName>
        <fullName evidence="5">KH domain-containing protein</fullName>
    </submittedName>
</protein>
<dbReference type="SUPFAM" id="SSF54791">
    <property type="entry name" value="Eukaryotic type KH-domain (KH-domain type I)"/>
    <property type="match status" value="1"/>
</dbReference>
<dbReference type="Proteomes" id="UP000035642">
    <property type="component" value="Unassembled WGS sequence"/>
</dbReference>
<dbReference type="SMART" id="SM00322">
    <property type="entry name" value="KH"/>
    <property type="match status" value="1"/>
</dbReference>
<dbReference type="AlphaFoldDB" id="A0A0K0DMI1"/>
<reference evidence="5" key="2">
    <citation type="submission" date="2017-02" db="UniProtKB">
        <authorList>
            <consortium name="WormBaseParasite"/>
        </authorList>
    </citation>
    <scope>IDENTIFICATION</scope>
</reference>
<keyword evidence="1 2" id="KW-0694">RNA-binding</keyword>
<reference evidence="4" key="1">
    <citation type="submission" date="2012-09" db="EMBL/GenBank/DDBJ databases">
        <authorList>
            <person name="Martin A.A."/>
        </authorList>
    </citation>
    <scope>NUCLEOTIDE SEQUENCE</scope>
</reference>
<evidence type="ECO:0000259" key="3">
    <source>
        <dbReference type="SMART" id="SM00322"/>
    </source>
</evidence>
<dbReference type="WBParaSite" id="ACAC_0001289901-mRNA-1">
    <property type="protein sequence ID" value="ACAC_0001289901-mRNA-1"/>
    <property type="gene ID" value="ACAC_0001289901"/>
</dbReference>
<dbReference type="PANTHER" id="PTHR11208:SF147">
    <property type="entry name" value="RNA-BINDING PROTEIN ASD-2"/>
    <property type="match status" value="1"/>
</dbReference>
<sequence>LLQIMETEDFFLSHREKFNHKQLFGKGFSCRCILSFENEYNFVGRILGPRGMTAKQLEEDTGCKIMVRGRGSSRTVCFFGNGSRRDRSNDTEPLHVLIQCEDYEKRAHQKMRNAVEAVNQLLHPPVKGKDELKRKQLIELSIINGTYRPTSTTKVALRELFFSNGSFKDIRLFTNHTITEAPRPLSASNLPSVTFSEFATTSLHETYLDTRLLILTSFHH</sequence>
<dbReference type="GO" id="GO:0048024">
    <property type="term" value="P:regulation of mRNA splicing, via spliceosome"/>
    <property type="evidence" value="ECO:0007669"/>
    <property type="project" value="TreeGrafter"/>
</dbReference>
<dbReference type="InterPro" id="IPR036612">
    <property type="entry name" value="KH_dom_type_1_sf"/>
</dbReference>
<feature type="domain" description="K Homology" evidence="3">
    <location>
        <begin position="28"/>
        <end position="123"/>
    </location>
</feature>
<accession>A0A0K0DMI1</accession>
<name>A0A0K0DMI1_ANGCA</name>
<dbReference type="InterPro" id="IPR055256">
    <property type="entry name" value="KH_1_KHDC4/BBP-like"/>
</dbReference>
<dbReference type="InterPro" id="IPR004087">
    <property type="entry name" value="KH_dom"/>
</dbReference>
<organism evidence="4 5">
    <name type="scientific">Angiostrongylus cantonensis</name>
    <name type="common">Rat lungworm</name>
    <dbReference type="NCBI Taxonomy" id="6313"/>
    <lineage>
        <taxon>Eukaryota</taxon>
        <taxon>Metazoa</taxon>
        <taxon>Ecdysozoa</taxon>
        <taxon>Nematoda</taxon>
        <taxon>Chromadorea</taxon>
        <taxon>Rhabditida</taxon>
        <taxon>Rhabditina</taxon>
        <taxon>Rhabditomorpha</taxon>
        <taxon>Strongyloidea</taxon>
        <taxon>Metastrongylidae</taxon>
        <taxon>Angiostrongylus</taxon>
    </lineage>
</organism>
<dbReference type="PROSITE" id="PS50084">
    <property type="entry name" value="KH_TYPE_1"/>
    <property type="match status" value="1"/>
</dbReference>
<evidence type="ECO:0000256" key="1">
    <source>
        <dbReference type="ARBA" id="ARBA00022884"/>
    </source>
</evidence>
<dbReference type="STRING" id="6313.A0A0K0DMI1"/>
<evidence type="ECO:0000313" key="5">
    <source>
        <dbReference type="WBParaSite" id="ACAC_0001289901-mRNA-1"/>
    </source>
</evidence>
<keyword evidence="4" id="KW-1185">Reference proteome</keyword>
<dbReference type="PANTHER" id="PTHR11208">
    <property type="entry name" value="RNA-BINDING PROTEIN RELATED"/>
    <property type="match status" value="1"/>
</dbReference>
<proteinExistence type="predicted"/>
<dbReference type="Pfam" id="PF22675">
    <property type="entry name" value="KH-I_KHDC4-BBP"/>
    <property type="match status" value="1"/>
</dbReference>
<dbReference type="GO" id="GO:0003729">
    <property type="term" value="F:mRNA binding"/>
    <property type="evidence" value="ECO:0007669"/>
    <property type="project" value="TreeGrafter"/>
</dbReference>
<evidence type="ECO:0000313" key="4">
    <source>
        <dbReference type="Proteomes" id="UP000035642"/>
    </source>
</evidence>
<dbReference type="Gene3D" id="3.30.1370.10">
    <property type="entry name" value="K Homology domain, type 1"/>
    <property type="match status" value="1"/>
</dbReference>
<evidence type="ECO:0000256" key="2">
    <source>
        <dbReference type="PROSITE-ProRule" id="PRU00117"/>
    </source>
</evidence>
<dbReference type="GO" id="GO:0005634">
    <property type="term" value="C:nucleus"/>
    <property type="evidence" value="ECO:0007669"/>
    <property type="project" value="TreeGrafter"/>
</dbReference>
<dbReference type="InterPro" id="IPR045071">
    <property type="entry name" value="BBP-like"/>
</dbReference>